<protein>
    <submittedName>
        <fullName evidence="4">Diguanylate cyclase</fullName>
    </submittedName>
</protein>
<evidence type="ECO:0000256" key="3">
    <source>
        <dbReference type="PIRSR" id="PIRSR607837-1"/>
    </source>
</evidence>
<dbReference type="GO" id="GO:0046872">
    <property type="term" value="F:metal ion binding"/>
    <property type="evidence" value="ECO:0007669"/>
    <property type="project" value="UniProtKB-KW"/>
</dbReference>
<dbReference type="HOGENOM" id="CLU_101283_1_1_6"/>
<dbReference type="RefSeq" id="WP_040134854.1">
    <property type="nucleotide sequence ID" value="NZ_CP009889.1"/>
</dbReference>
<dbReference type="KEGG" id="pseo:OM33_15490"/>
<dbReference type="PANTHER" id="PTHR37302:SF1">
    <property type="entry name" value="PROTEIN DINB"/>
    <property type="match status" value="1"/>
</dbReference>
<feature type="binding site" evidence="3">
    <location>
        <position position="48"/>
    </location>
    <ligand>
        <name>a divalent metal cation</name>
        <dbReference type="ChEBI" id="CHEBI:60240"/>
    </ligand>
</feature>
<gene>
    <name evidence="4" type="ORF">OM33_15490</name>
</gene>
<sequence length="175" mass="19883">MKSNFELLANYNLWINQKIYDSANKLDPEDLSKDKGAYFSSIIGTLNHILVGDIIWLKRISNHPDSFESLKLMKKFADPVSLSEIVHPDLESLAQSRKVIDEAIINFINEISEESILSELDYINTKGNKFTKNLGFIIQHLFNHQTHHRGQVTTILFQSGIDVGETDLLALIPSE</sequence>
<keyword evidence="2 3" id="KW-0479">Metal-binding</keyword>
<feature type="binding site" evidence="3">
    <location>
        <position position="144"/>
    </location>
    <ligand>
        <name>a divalent metal cation</name>
        <dbReference type="ChEBI" id="CHEBI:60240"/>
    </ligand>
</feature>
<keyword evidence="5" id="KW-1185">Reference proteome</keyword>
<dbReference type="Proteomes" id="UP000030341">
    <property type="component" value="Chromosome 2"/>
</dbReference>
<dbReference type="Pfam" id="PF05163">
    <property type="entry name" value="DinB"/>
    <property type="match status" value="1"/>
</dbReference>
<feature type="binding site" evidence="3">
    <location>
        <position position="148"/>
    </location>
    <ligand>
        <name>a divalent metal cation</name>
        <dbReference type="ChEBI" id="CHEBI:60240"/>
    </ligand>
</feature>
<evidence type="ECO:0000313" key="5">
    <source>
        <dbReference type="Proteomes" id="UP000030341"/>
    </source>
</evidence>
<organism evidence="4 5">
    <name type="scientific">Pseudoalteromonas piratica</name>
    <dbReference type="NCBI Taxonomy" id="1348114"/>
    <lineage>
        <taxon>Bacteria</taxon>
        <taxon>Pseudomonadati</taxon>
        <taxon>Pseudomonadota</taxon>
        <taxon>Gammaproteobacteria</taxon>
        <taxon>Alteromonadales</taxon>
        <taxon>Pseudoalteromonadaceae</taxon>
        <taxon>Pseudoalteromonas</taxon>
    </lineage>
</organism>
<dbReference type="PANTHER" id="PTHR37302">
    <property type="entry name" value="SLR1116 PROTEIN"/>
    <property type="match status" value="1"/>
</dbReference>
<dbReference type="SUPFAM" id="SSF109854">
    <property type="entry name" value="DinB/YfiT-like putative metalloenzymes"/>
    <property type="match status" value="1"/>
</dbReference>
<dbReference type="InterPro" id="IPR034660">
    <property type="entry name" value="DinB/YfiT-like"/>
</dbReference>
<dbReference type="STRING" id="1348114.OM33_15490"/>
<dbReference type="EMBL" id="CP009889">
    <property type="protein sequence ID" value="AIY66548.1"/>
    <property type="molecule type" value="Genomic_DNA"/>
</dbReference>
<name>A0A0A7EJ20_9GAMM</name>
<evidence type="ECO:0000313" key="4">
    <source>
        <dbReference type="EMBL" id="AIY66548.1"/>
    </source>
</evidence>
<dbReference type="AlphaFoldDB" id="A0A0A7EJ20"/>
<dbReference type="Gene3D" id="1.20.120.450">
    <property type="entry name" value="dinb family like domain"/>
    <property type="match status" value="1"/>
</dbReference>
<dbReference type="OrthoDB" id="9807509at2"/>
<accession>A0A0A7EJ20</accession>
<dbReference type="InterPro" id="IPR007837">
    <property type="entry name" value="DinB"/>
</dbReference>
<evidence type="ECO:0000256" key="1">
    <source>
        <dbReference type="ARBA" id="ARBA00008635"/>
    </source>
</evidence>
<dbReference type="eggNOG" id="COG2318">
    <property type="taxonomic scope" value="Bacteria"/>
</dbReference>
<proteinExistence type="inferred from homology"/>
<reference evidence="4 5" key="1">
    <citation type="submission" date="2014-11" db="EMBL/GenBank/DDBJ databases">
        <title>Complete Genome Sequence of Pseudoalteromonas sp. Strain OCN003 Isolated from Kaneohe Bay, Oahu, Hawaii.</title>
        <authorList>
            <person name="Beurmann S."/>
            <person name="Videau P."/>
            <person name="Ushijima B."/>
            <person name="Smith A.M."/>
            <person name="Aeby G.S."/>
            <person name="Callahan S.M."/>
            <person name="Belcaid M."/>
        </authorList>
    </citation>
    <scope>NUCLEOTIDE SEQUENCE [LARGE SCALE GENOMIC DNA]</scope>
    <source>
        <strain evidence="4 5">OCN003</strain>
    </source>
</reference>
<comment type="similarity">
    <text evidence="1">Belongs to the DinB family.</text>
</comment>
<evidence type="ECO:0000256" key="2">
    <source>
        <dbReference type="ARBA" id="ARBA00022723"/>
    </source>
</evidence>